<dbReference type="Proteomes" id="UP000000374">
    <property type="component" value="Chromosome"/>
</dbReference>
<dbReference type="Pfam" id="PF00005">
    <property type="entry name" value="ABC_tran"/>
    <property type="match status" value="1"/>
</dbReference>
<proteinExistence type="predicted"/>
<protein>
    <submittedName>
        <fullName evidence="5">ABC transporter related</fullName>
    </submittedName>
</protein>
<feature type="domain" description="ABC transporter" evidence="4">
    <location>
        <begin position="8"/>
        <end position="262"/>
    </location>
</feature>
<dbReference type="PANTHER" id="PTHR43230">
    <property type="entry name" value="ABC-TYPE DIPEPTIDE/OLIGOPEPTIDE TRANSPORT SYSTEM, ATPASE COMPONENT"/>
    <property type="match status" value="1"/>
</dbReference>
<dbReference type="KEGG" id="vei:Veis_0530"/>
<dbReference type="PANTHER" id="PTHR43230:SF3">
    <property type="entry name" value="ABC-TYPE DIPEPTIDE_OLIGOPEPTIDE TRANSPORT SYSTEM, ATPASE COMPONENT"/>
    <property type="match status" value="1"/>
</dbReference>
<dbReference type="PROSITE" id="PS50893">
    <property type="entry name" value="ABC_TRANSPORTER_2"/>
    <property type="match status" value="1"/>
</dbReference>
<dbReference type="eggNOG" id="COG4608">
    <property type="taxonomic scope" value="Bacteria"/>
</dbReference>
<dbReference type="SUPFAM" id="SSF52540">
    <property type="entry name" value="P-loop containing nucleoside triphosphate hydrolases"/>
    <property type="match status" value="1"/>
</dbReference>
<name>A1WFA7_VEREI</name>
<dbReference type="OrthoDB" id="9802772at2"/>
<dbReference type="EMBL" id="CP000542">
    <property type="protein sequence ID" value="ABM56314.1"/>
    <property type="molecule type" value="Genomic_DNA"/>
</dbReference>
<keyword evidence="3" id="KW-0067">ATP-binding</keyword>
<evidence type="ECO:0000259" key="4">
    <source>
        <dbReference type="PROSITE" id="PS50893"/>
    </source>
</evidence>
<dbReference type="STRING" id="391735.Veis_0530"/>
<keyword evidence="2" id="KW-0547">Nucleotide-binding</keyword>
<evidence type="ECO:0000256" key="2">
    <source>
        <dbReference type="ARBA" id="ARBA00022741"/>
    </source>
</evidence>
<dbReference type="InterPro" id="IPR003439">
    <property type="entry name" value="ABC_transporter-like_ATP-bd"/>
</dbReference>
<keyword evidence="1" id="KW-1003">Cell membrane</keyword>
<dbReference type="InterPro" id="IPR027417">
    <property type="entry name" value="P-loop_NTPase"/>
</dbReference>
<dbReference type="HOGENOM" id="CLU_000604_1_23_4"/>
<dbReference type="GO" id="GO:0005524">
    <property type="term" value="F:ATP binding"/>
    <property type="evidence" value="ECO:0007669"/>
    <property type="project" value="UniProtKB-KW"/>
</dbReference>
<keyword evidence="1" id="KW-0472">Membrane</keyword>
<dbReference type="InterPro" id="IPR017871">
    <property type="entry name" value="ABC_transporter-like_CS"/>
</dbReference>
<evidence type="ECO:0000256" key="3">
    <source>
        <dbReference type="ARBA" id="ARBA00022840"/>
    </source>
</evidence>
<dbReference type="CDD" id="cd03257">
    <property type="entry name" value="ABC_NikE_OppD_transporters"/>
    <property type="match status" value="1"/>
</dbReference>
<dbReference type="RefSeq" id="WP_011808329.1">
    <property type="nucleotide sequence ID" value="NC_008786.1"/>
</dbReference>
<evidence type="ECO:0000256" key="1">
    <source>
        <dbReference type="ARBA" id="ARBA00022475"/>
    </source>
</evidence>
<reference evidence="6" key="1">
    <citation type="submission" date="2006-12" db="EMBL/GenBank/DDBJ databases">
        <title>Complete sequence of chromosome 1 of Verminephrobacter eiseniae EF01-2.</title>
        <authorList>
            <person name="Copeland A."/>
            <person name="Lucas S."/>
            <person name="Lapidus A."/>
            <person name="Barry K."/>
            <person name="Detter J.C."/>
            <person name="Glavina del Rio T."/>
            <person name="Dalin E."/>
            <person name="Tice H."/>
            <person name="Pitluck S."/>
            <person name="Chertkov O."/>
            <person name="Brettin T."/>
            <person name="Bruce D."/>
            <person name="Han C."/>
            <person name="Tapia R."/>
            <person name="Gilna P."/>
            <person name="Schmutz J."/>
            <person name="Larimer F."/>
            <person name="Land M."/>
            <person name="Hauser L."/>
            <person name="Kyrpides N."/>
            <person name="Kim E."/>
            <person name="Stahl D."/>
            <person name="Richardson P."/>
        </authorList>
    </citation>
    <scope>NUCLEOTIDE SEQUENCE [LARGE SCALE GENOMIC DNA]</scope>
    <source>
        <strain evidence="6">EF01-2</strain>
    </source>
</reference>
<gene>
    <name evidence="5" type="ordered locus">Veis_0530</name>
</gene>
<dbReference type="PROSITE" id="PS00211">
    <property type="entry name" value="ABC_TRANSPORTER_1"/>
    <property type="match status" value="1"/>
</dbReference>
<dbReference type="GeneID" id="76459232"/>
<dbReference type="SMART" id="SM00382">
    <property type="entry name" value="AAA"/>
    <property type="match status" value="1"/>
</dbReference>
<accession>A1WFA7</accession>
<dbReference type="InterPro" id="IPR003593">
    <property type="entry name" value="AAA+_ATPase"/>
</dbReference>
<evidence type="ECO:0000313" key="6">
    <source>
        <dbReference type="Proteomes" id="UP000000374"/>
    </source>
</evidence>
<dbReference type="GO" id="GO:0016887">
    <property type="term" value="F:ATP hydrolysis activity"/>
    <property type="evidence" value="ECO:0007669"/>
    <property type="project" value="InterPro"/>
</dbReference>
<keyword evidence="6" id="KW-1185">Reference proteome</keyword>
<sequence length="274" mass="29394">MGSAPPILAIDGLQKTYGRGGLFGQNAGRRALDGVSMVLDGGGGQILAVVGESGSGKTTLARIILRLVKADAGTVRIAGEPVVGRPDGTVDDQRLRQLVQPIFQNPFETFSLHLPVDQYLIRTAINLGDAATARNPEPAISAALSAVGLRREQLLGKGIRSFSGGELQRISIARALIAKPRLIVADEPVSMVDASLRMTIVNLFRQLSRERGVAFVYITHDLSTACYLSDRMAIMRHGQVVEFGRPEAILAAPDSAYTKALMAAIPTLDRRWID</sequence>
<evidence type="ECO:0000313" key="5">
    <source>
        <dbReference type="EMBL" id="ABM56314.1"/>
    </source>
</evidence>
<organism evidence="5 6">
    <name type="scientific">Verminephrobacter eiseniae (strain EF01-2)</name>
    <dbReference type="NCBI Taxonomy" id="391735"/>
    <lineage>
        <taxon>Bacteria</taxon>
        <taxon>Pseudomonadati</taxon>
        <taxon>Pseudomonadota</taxon>
        <taxon>Betaproteobacteria</taxon>
        <taxon>Burkholderiales</taxon>
        <taxon>Comamonadaceae</taxon>
        <taxon>Verminephrobacter</taxon>
    </lineage>
</organism>
<dbReference type="Gene3D" id="3.40.50.300">
    <property type="entry name" value="P-loop containing nucleotide triphosphate hydrolases"/>
    <property type="match status" value="1"/>
</dbReference>
<dbReference type="AlphaFoldDB" id="A1WFA7"/>